<keyword evidence="3" id="KW-1185">Reference proteome</keyword>
<dbReference type="InterPro" id="IPR024445">
    <property type="entry name" value="Tnp_ISXO2-like"/>
</dbReference>
<dbReference type="AlphaFoldDB" id="A0A285CK17"/>
<dbReference type="PANTHER" id="PTHR47163:SF2">
    <property type="entry name" value="SI:DKEY-17M8.2"/>
    <property type="match status" value="1"/>
</dbReference>
<dbReference type="PANTHER" id="PTHR47163">
    <property type="entry name" value="DDE_TNP_IS1595 DOMAIN-CONTAINING PROTEIN"/>
    <property type="match status" value="1"/>
</dbReference>
<organism evidence="2 3">
    <name type="scientific">Cereibacter ovatus</name>
    <dbReference type="NCBI Taxonomy" id="439529"/>
    <lineage>
        <taxon>Bacteria</taxon>
        <taxon>Pseudomonadati</taxon>
        <taxon>Pseudomonadota</taxon>
        <taxon>Alphaproteobacteria</taxon>
        <taxon>Rhodobacterales</taxon>
        <taxon>Paracoccaceae</taxon>
        <taxon>Cereibacter</taxon>
    </lineage>
</organism>
<proteinExistence type="predicted"/>
<sequence>MIGVTQKCAWKIGHAIREMMGQANSPATQLAGIVEVDETYVGGAPKYRAGKKNKRGKGTKKQCVLVAVERAGKARAATLPGLKGSDIKPLVDAWIDPETTLMTDGNKAYNKIGACFLDHLSVKHSARNFADPVSGAHINTAEAFSAYVERARVGVYHRLVGIHVQRYLDELAWRWNRRQAAEKVRTDANGKASRHLKWHPIPVVQQMRELFRSAPGKEMRRSANY</sequence>
<gene>
    <name evidence="2" type="ORF">SAMN05878503_10110</name>
</gene>
<dbReference type="SMART" id="SM01126">
    <property type="entry name" value="DDE_Tnp_IS1595"/>
    <property type="match status" value="1"/>
</dbReference>
<dbReference type="RefSeq" id="WP_097028652.1">
    <property type="nucleotide sequence ID" value="NZ_OAOQ01000001.1"/>
</dbReference>
<dbReference type="Pfam" id="PF12762">
    <property type="entry name" value="DDE_Tnp_IS1595"/>
    <property type="match status" value="1"/>
</dbReference>
<accession>A0A285CK17</accession>
<reference evidence="3" key="1">
    <citation type="submission" date="2017-08" db="EMBL/GenBank/DDBJ databases">
        <authorList>
            <person name="Varghese N."/>
            <person name="Submissions S."/>
        </authorList>
    </citation>
    <scope>NUCLEOTIDE SEQUENCE [LARGE SCALE GENOMIC DNA]</scope>
    <source>
        <strain evidence="3">JA234</strain>
    </source>
</reference>
<protein>
    <submittedName>
        <fullName evidence="2">ISXO2 transposase-like protein</fullName>
    </submittedName>
</protein>
<evidence type="ECO:0000313" key="2">
    <source>
        <dbReference type="EMBL" id="SNX67378.1"/>
    </source>
</evidence>
<dbReference type="NCBIfam" id="NF033547">
    <property type="entry name" value="transpos_IS1595"/>
    <property type="match status" value="1"/>
</dbReference>
<dbReference type="Proteomes" id="UP000219467">
    <property type="component" value="Unassembled WGS sequence"/>
</dbReference>
<evidence type="ECO:0000259" key="1">
    <source>
        <dbReference type="SMART" id="SM01126"/>
    </source>
</evidence>
<evidence type="ECO:0000313" key="3">
    <source>
        <dbReference type="Proteomes" id="UP000219467"/>
    </source>
</evidence>
<name>A0A285CK17_9RHOB</name>
<dbReference type="EMBL" id="OAOQ01000001">
    <property type="protein sequence ID" value="SNX67378.1"/>
    <property type="molecule type" value="Genomic_DNA"/>
</dbReference>
<feature type="domain" description="ISXO2-like transposase" evidence="1">
    <location>
        <begin position="29"/>
        <end position="176"/>
    </location>
</feature>
<dbReference type="InterPro" id="IPR053164">
    <property type="entry name" value="IS1016-like_transposase"/>
</dbReference>
<dbReference type="OrthoDB" id="271821at2"/>